<name>A0A4Y2LHV0_ARAVE</name>
<accession>A0A4Y2LHV0</accession>
<keyword evidence="3" id="KW-1185">Reference proteome</keyword>
<comment type="caution">
    <text evidence="2">The sequence shown here is derived from an EMBL/GenBank/DDBJ whole genome shotgun (WGS) entry which is preliminary data.</text>
</comment>
<dbReference type="AlphaFoldDB" id="A0A4Y2LHV0"/>
<dbReference type="EMBL" id="BGPR01005824">
    <property type="protein sequence ID" value="GBN13750.1"/>
    <property type="molecule type" value="Genomic_DNA"/>
</dbReference>
<gene>
    <name evidence="2" type="ORF">AVEN_163288_1</name>
</gene>
<evidence type="ECO:0000313" key="2">
    <source>
        <dbReference type="EMBL" id="GBN13750.1"/>
    </source>
</evidence>
<evidence type="ECO:0000256" key="1">
    <source>
        <dbReference type="SAM" id="MobiDB-lite"/>
    </source>
</evidence>
<organism evidence="2 3">
    <name type="scientific">Araneus ventricosus</name>
    <name type="common">Orbweaver spider</name>
    <name type="synonym">Epeira ventricosa</name>
    <dbReference type="NCBI Taxonomy" id="182803"/>
    <lineage>
        <taxon>Eukaryota</taxon>
        <taxon>Metazoa</taxon>
        <taxon>Ecdysozoa</taxon>
        <taxon>Arthropoda</taxon>
        <taxon>Chelicerata</taxon>
        <taxon>Arachnida</taxon>
        <taxon>Araneae</taxon>
        <taxon>Araneomorphae</taxon>
        <taxon>Entelegynae</taxon>
        <taxon>Araneoidea</taxon>
        <taxon>Araneidae</taxon>
        <taxon>Araneus</taxon>
    </lineage>
</organism>
<protein>
    <recommendedName>
        <fullName evidence="4">DUF4817 domain-containing protein</fullName>
    </recommendedName>
</protein>
<proteinExistence type="predicted"/>
<evidence type="ECO:0008006" key="4">
    <source>
        <dbReference type="Google" id="ProtNLM"/>
    </source>
</evidence>
<feature type="region of interest" description="Disordered" evidence="1">
    <location>
        <begin position="1"/>
        <end position="26"/>
    </location>
</feature>
<reference evidence="2 3" key="1">
    <citation type="journal article" date="2019" name="Sci. Rep.">
        <title>Orb-weaving spider Araneus ventricosus genome elucidates the spidroin gene catalogue.</title>
        <authorList>
            <person name="Kono N."/>
            <person name="Nakamura H."/>
            <person name="Ohtoshi R."/>
            <person name="Moran D.A.P."/>
            <person name="Shinohara A."/>
            <person name="Yoshida Y."/>
            <person name="Fujiwara M."/>
            <person name="Mori M."/>
            <person name="Tomita M."/>
            <person name="Arakawa K."/>
        </authorList>
    </citation>
    <scope>NUCLEOTIDE SEQUENCE [LARGE SCALE GENOMIC DNA]</scope>
</reference>
<dbReference type="Proteomes" id="UP000499080">
    <property type="component" value="Unassembled WGS sequence"/>
</dbReference>
<evidence type="ECO:0000313" key="3">
    <source>
        <dbReference type="Proteomes" id="UP000499080"/>
    </source>
</evidence>
<sequence length="124" mass="14067">MLWGPRSPQFPRDQTPNELVESEKRRSRDVVKTTLYYITQRGLKGPCQGDRWETARRTHYVVNLSNDETGRGAHVCGWLNCSSPGKIIETSPFGHASEGVVKGVFKWEFGRGKGTEDGDSRRRD</sequence>